<accession>A0AAV6HCT4</accession>
<evidence type="ECO:0000256" key="1">
    <source>
        <dbReference type="SAM" id="MobiDB-lite"/>
    </source>
</evidence>
<sequence>MSTARKELVWSIKKNLYKLSGTEAYHLAKDIATASQGTNTLEPSDEEGCVDYILSYMKSDSLSSSEDEGMSQLLMLNDLVCFAIENRIPAVITKGVEKVKDIPTAPSPAVGYTHTTPDLPSPSSTHTHYTTLPSATTTVHTTQQHIGLNTE</sequence>
<gene>
    <name evidence="2" type="ORF">AALO_G00046140</name>
</gene>
<evidence type="ECO:0000313" key="3">
    <source>
        <dbReference type="Proteomes" id="UP000823561"/>
    </source>
</evidence>
<comment type="caution">
    <text evidence="2">The sequence shown here is derived from an EMBL/GenBank/DDBJ whole genome shotgun (WGS) entry which is preliminary data.</text>
</comment>
<feature type="non-terminal residue" evidence="2">
    <location>
        <position position="151"/>
    </location>
</feature>
<evidence type="ECO:0000313" key="2">
    <source>
        <dbReference type="EMBL" id="KAG5283786.1"/>
    </source>
</evidence>
<dbReference type="AlphaFoldDB" id="A0AAV6HCT4"/>
<protein>
    <submittedName>
        <fullName evidence="2">Uncharacterized protein</fullName>
    </submittedName>
</protein>
<name>A0AAV6HCT4_9TELE</name>
<reference evidence="2" key="1">
    <citation type="submission" date="2020-10" db="EMBL/GenBank/DDBJ databases">
        <title>Chromosome-scale genome assembly of the Allis shad, Alosa alosa.</title>
        <authorList>
            <person name="Margot Z."/>
            <person name="Christophe K."/>
            <person name="Cabau C."/>
            <person name="Louis A."/>
            <person name="Berthelot C."/>
            <person name="Parey E."/>
            <person name="Roest Crollius H."/>
            <person name="Montfort J."/>
            <person name="Robinson-Rechavi M."/>
            <person name="Bucao C."/>
            <person name="Bouchez O."/>
            <person name="Gislard M."/>
            <person name="Lluch J."/>
            <person name="Milhes M."/>
            <person name="Lampietro C."/>
            <person name="Lopez Roques C."/>
            <person name="Donnadieu C."/>
            <person name="Braasch I."/>
            <person name="Desvignes T."/>
            <person name="Postlethwait J."/>
            <person name="Bobe J."/>
            <person name="Guiguen Y."/>
        </authorList>
    </citation>
    <scope>NUCLEOTIDE SEQUENCE</scope>
    <source>
        <strain evidence="2">M-15738</strain>
        <tissue evidence="2">Blood</tissue>
    </source>
</reference>
<keyword evidence="3" id="KW-1185">Reference proteome</keyword>
<dbReference type="EMBL" id="JADWDJ010000003">
    <property type="protein sequence ID" value="KAG5283786.1"/>
    <property type="molecule type" value="Genomic_DNA"/>
</dbReference>
<dbReference type="Proteomes" id="UP000823561">
    <property type="component" value="Chromosome 3"/>
</dbReference>
<proteinExistence type="predicted"/>
<organism evidence="2 3">
    <name type="scientific">Alosa alosa</name>
    <name type="common">allis shad</name>
    <dbReference type="NCBI Taxonomy" id="278164"/>
    <lineage>
        <taxon>Eukaryota</taxon>
        <taxon>Metazoa</taxon>
        <taxon>Chordata</taxon>
        <taxon>Craniata</taxon>
        <taxon>Vertebrata</taxon>
        <taxon>Euteleostomi</taxon>
        <taxon>Actinopterygii</taxon>
        <taxon>Neopterygii</taxon>
        <taxon>Teleostei</taxon>
        <taxon>Clupei</taxon>
        <taxon>Clupeiformes</taxon>
        <taxon>Clupeoidei</taxon>
        <taxon>Clupeidae</taxon>
        <taxon>Alosa</taxon>
    </lineage>
</organism>
<feature type="region of interest" description="Disordered" evidence="1">
    <location>
        <begin position="107"/>
        <end position="127"/>
    </location>
</feature>